<sequence length="135" mass="15593">MCESRTTRNLFASTVELHGSKKASNKAHSESASNSNGLVDVGANVLRIVWHNLYEKYDYLRRRGNSLKVIVQRESNNPLAKKFRRSLRLNKSAKKKGYEYFLSDEDKRRLDEYTRRHTELSARLGVPYDGRPAFG</sequence>
<dbReference type="AlphaFoldDB" id="W8BHV2"/>
<proteinExistence type="evidence at transcript level"/>
<reference evidence="1" key="2">
    <citation type="journal article" date="2014" name="BMC Genomics">
        <title>A genomic perspective to assessing quality of mass-reared SIT flies used in Mediterranean fruit fly (Ceratitis capitata) eradication in California.</title>
        <authorList>
            <person name="Calla B."/>
            <person name="Hall B."/>
            <person name="Hou S."/>
            <person name="Geib S.M."/>
        </authorList>
    </citation>
    <scope>NUCLEOTIDE SEQUENCE</scope>
</reference>
<dbReference type="EMBL" id="GAMC01008223">
    <property type="protein sequence ID" value="JAB98332.1"/>
    <property type="molecule type" value="mRNA"/>
</dbReference>
<accession>W8BHV2</accession>
<protein>
    <submittedName>
        <fullName evidence="1">Uncharacterized protein</fullName>
    </submittedName>
</protein>
<reference evidence="1" key="1">
    <citation type="submission" date="2013-07" db="EMBL/GenBank/DDBJ databases">
        <authorList>
            <person name="Geib S."/>
        </authorList>
    </citation>
    <scope>NUCLEOTIDE SEQUENCE</scope>
</reference>
<dbReference type="EMBL" id="GAMC01008226">
    <property type="protein sequence ID" value="JAB98329.1"/>
    <property type="molecule type" value="mRNA"/>
</dbReference>
<organism evidence="1">
    <name type="scientific">Ceratitis capitata</name>
    <name type="common">Mediterranean fruit fly</name>
    <name type="synonym">Tephritis capitata</name>
    <dbReference type="NCBI Taxonomy" id="7213"/>
    <lineage>
        <taxon>Eukaryota</taxon>
        <taxon>Metazoa</taxon>
        <taxon>Ecdysozoa</taxon>
        <taxon>Arthropoda</taxon>
        <taxon>Hexapoda</taxon>
        <taxon>Insecta</taxon>
        <taxon>Pterygota</taxon>
        <taxon>Neoptera</taxon>
        <taxon>Endopterygota</taxon>
        <taxon>Diptera</taxon>
        <taxon>Brachycera</taxon>
        <taxon>Muscomorpha</taxon>
        <taxon>Tephritoidea</taxon>
        <taxon>Tephritidae</taxon>
        <taxon>Ceratitis</taxon>
        <taxon>Ceratitis</taxon>
    </lineage>
</organism>
<name>W8BHV2_CERCA</name>
<evidence type="ECO:0000313" key="1">
    <source>
        <dbReference type="EMBL" id="JAB98332.1"/>
    </source>
</evidence>